<protein>
    <recommendedName>
        <fullName evidence="2">DUF8035 domain-containing protein</fullName>
    </recommendedName>
</protein>
<gene>
    <name evidence="3" type="ORF">T440DRAFT_545911</name>
</gene>
<accession>A0A6A7BI07</accession>
<feature type="domain" description="DUF8035" evidence="2">
    <location>
        <begin position="803"/>
        <end position="856"/>
    </location>
</feature>
<feature type="compositionally biased region" description="Basic and acidic residues" evidence="1">
    <location>
        <begin position="697"/>
        <end position="710"/>
    </location>
</feature>
<feature type="region of interest" description="Disordered" evidence="1">
    <location>
        <begin position="845"/>
        <end position="936"/>
    </location>
</feature>
<keyword evidence="4" id="KW-1185">Reference proteome</keyword>
<feature type="compositionally biased region" description="Basic and acidic residues" evidence="1">
    <location>
        <begin position="845"/>
        <end position="903"/>
    </location>
</feature>
<evidence type="ECO:0000256" key="1">
    <source>
        <dbReference type="SAM" id="MobiDB-lite"/>
    </source>
</evidence>
<feature type="compositionally biased region" description="Pro residues" evidence="1">
    <location>
        <begin position="578"/>
        <end position="604"/>
    </location>
</feature>
<feature type="region of interest" description="Disordered" evidence="1">
    <location>
        <begin position="517"/>
        <end position="795"/>
    </location>
</feature>
<dbReference type="AlphaFoldDB" id="A0A6A7BI07"/>
<feature type="compositionally biased region" description="Polar residues" evidence="1">
    <location>
        <begin position="7"/>
        <end position="23"/>
    </location>
</feature>
<dbReference type="PANTHER" id="PTHR42081:SF1">
    <property type="entry name" value="ZINC FINGER PROTEIN DHHC DOMAIN CONTAINING PROTEIN"/>
    <property type="match status" value="1"/>
</dbReference>
<feature type="region of interest" description="Disordered" evidence="1">
    <location>
        <begin position="438"/>
        <end position="499"/>
    </location>
</feature>
<feature type="compositionally biased region" description="Basic and acidic residues" evidence="1">
    <location>
        <begin position="605"/>
        <end position="623"/>
    </location>
</feature>
<feature type="compositionally biased region" description="Polar residues" evidence="1">
    <location>
        <begin position="48"/>
        <end position="58"/>
    </location>
</feature>
<feature type="compositionally biased region" description="Low complexity" evidence="1">
    <location>
        <begin position="109"/>
        <end position="122"/>
    </location>
</feature>
<dbReference type="Proteomes" id="UP000799423">
    <property type="component" value="Unassembled WGS sequence"/>
</dbReference>
<sequence length="936" mass="107089">MLGSVPLPSTSVGARRSTYTGTANPPLPPRRHTLATAPAAKTAPLQIKSITVTGSMESRYNRPASPRGRYANPARSSTGTFADPYYDYSTYRPSSPRSSADRMSGSHHSNSSAYYTTPATSTGSRASNVKYDSYAARPRRSTNEHMTRPNVSTLTNTSIPIRTPYSPHTSHFDRPSSPLTQVHPKPVESYITPSTSRSSHKKVYSVDDSSHSTRLVADVETPRHKDSADRGYSLTSGGRSYHTTTKAPPRLTDLGDDGYSYTDPASMYRDTEPAWRRPRAGSLERGARPSSMIVDRSARSSARELGPPPSTRGFDKINSSLSSAVPRSHARSGSMEKPREIPKYDPYPEVAPALPARTTASRQRAPAAIHQEPREHRRDTYHDDYDRRDRDTENRRHNGSHFEDHNVSTRGFGIAPGIVPVQPSVAHEHHALDRQPAWPAADVGRSRPQEPPSQYYQPERAEARMPEPRISRDRDLVPPQDSYDKRPREREGSNGNFVPAAAGAAAGVAAGVAAGYMKSRDKDRAGSDRDSSAERERERRREYDERDRRDRAEDRRGHEVDDRRDDRRERRPDERRNAPPPPPPAAIAPAASAPPIPGAYPPPSESDRRRERRYEDDDRERSSRKPPSSEGSGDERPRHYVDRDAERKKDSAPKEAALDPDEEYRRRVQQEAERSSRSTRDRDSDSDRERERRRRKDDRDRSRDPEERSRASPPTNRDAPSSRYDERSSSIYDANLVQEPESLDRESSSRSVQIVTPPKEAPPPVKGILRKPTSKFPEDPEPIREGVAPHKDALKGKDIPVGARWTRIDRRLVNPEALEQAKERFEERMDCVIVLRVLTKEDIQKLADRTKKIREQREDEYERRDKEERSKRSSRDGKDERDDEPRDRDRDYRRERERRRRYDDDSDYDEYDLRERERERERERDRPKRLEIEEAR</sequence>
<dbReference type="PANTHER" id="PTHR42081">
    <property type="entry name" value="ZINC FINGER PROTEIN DHHC DOMAIN CONTAINING PROTEIN"/>
    <property type="match status" value="1"/>
</dbReference>
<proteinExistence type="predicted"/>
<feature type="region of interest" description="Disordered" evidence="1">
    <location>
        <begin position="1"/>
        <end position="161"/>
    </location>
</feature>
<dbReference type="EMBL" id="MU006294">
    <property type="protein sequence ID" value="KAF2853738.1"/>
    <property type="molecule type" value="Genomic_DNA"/>
</dbReference>
<feature type="compositionally biased region" description="Low complexity" evidence="1">
    <location>
        <begin position="34"/>
        <end position="45"/>
    </location>
</feature>
<feature type="compositionally biased region" description="Low complexity" evidence="1">
    <location>
        <begin position="83"/>
        <end position="98"/>
    </location>
</feature>
<evidence type="ECO:0000313" key="4">
    <source>
        <dbReference type="Proteomes" id="UP000799423"/>
    </source>
</evidence>
<feature type="compositionally biased region" description="Polar residues" evidence="1">
    <location>
        <begin position="233"/>
        <end position="246"/>
    </location>
</feature>
<feature type="compositionally biased region" description="Basic and acidic residues" evidence="1">
    <location>
        <begin position="220"/>
        <end position="229"/>
    </location>
</feature>
<organism evidence="3 4">
    <name type="scientific">Plenodomus tracheiphilus IPT5</name>
    <dbReference type="NCBI Taxonomy" id="1408161"/>
    <lineage>
        <taxon>Eukaryota</taxon>
        <taxon>Fungi</taxon>
        <taxon>Dikarya</taxon>
        <taxon>Ascomycota</taxon>
        <taxon>Pezizomycotina</taxon>
        <taxon>Dothideomycetes</taxon>
        <taxon>Pleosporomycetidae</taxon>
        <taxon>Pleosporales</taxon>
        <taxon>Pleosporineae</taxon>
        <taxon>Leptosphaeriaceae</taxon>
        <taxon>Plenodomus</taxon>
    </lineage>
</organism>
<reference evidence="3" key="1">
    <citation type="submission" date="2020-01" db="EMBL/GenBank/DDBJ databases">
        <authorList>
            <consortium name="DOE Joint Genome Institute"/>
            <person name="Haridas S."/>
            <person name="Albert R."/>
            <person name="Binder M."/>
            <person name="Bloem J."/>
            <person name="Labutti K."/>
            <person name="Salamov A."/>
            <person name="Andreopoulos B."/>
            <person name="Baker S.E."/>
            <person name="Barry K."/>
            <person name="Bills G."/>
            <person name="Bluhm B.H."/>
            <person name="Cannon C."/>
            <person name="Castanera R."/>
            <person name="Culley D.E."/>
            <person name="Daum C."/>
            <person name="Ezra D."/>
            <person name="Gonzalez J.B."/>
            <person name="Henrissat B."/>
            <person name="Kuo A."/>
            <person name="Liang C."/>
            <person name="Lipzen A."/>
            <person name="Lutzoni F."/>
            <person name="Magnuson J."/>
            <person name="Mondo S."/>
            <person name="Nolan M."/>
            <person name="Ohm R."/>
            <person name="Pangilinan J."/>
            <person name="Park H.-J."/>
            <person name="Ramirez L."/>
            <person name="Alfaro M."/>
            <person name="Sun H."/>
            <person name="Tritt A."/>
            <person name="Yoshinaga Y."/>
            <person name="Zwiers L.-H."/>
            <person name="Turgeon B.G."/>
            <person name="Goodwin S.B."/>
            <person name="Spatafora J.W."/>
            <person name="Crous P.W."/>
            <person name="Grigoriev I.V."/>
        </authorList>
    </citation>
    <scope>NUCLEOTIDE SEQUENCE</scope>
    <source>
        <strain evidence="3">IPT5</strain>
    </source>
</reference>
<dbReference type="Pfam" id="PF26118">
    <property type="entry name" value="DUF8035"/>
    <property type="match status" value="1"/>
</dbReference>
<feature type="compositionally biased region" description="Basic and acidic residues" evidence="1">
    <location>
        <begin position="518"/>
        <end position="577"/>
    </location>
</feature>
<feature type="compositionally biased region" description="Basic and acidic residues" evidence="1">
    <location>
        <begin position="776"/>
        <end position="795"/>
    </location>
</feature>
<feature type="compositionally biased region" description="Basic and acidic residues" evidence="1">
    <location>
        <begin position="459"/>
        <end position="492"/>
    </location>
</feature>
<evidence type="ECO:0000313" key="3">
    <source>
        <dbReference type="EMBL" id="KAF2853738.1"/>
    </source>
</evidence>
<evidence type="ECO:0000259" key="2">
    <source>
        <dbReference type="Pfam" id="PF26118"/>
    </source>
</evidence>
<feature type="compositionally biased region" description="Basic and acidic residues" evidence="1">
    <location>
        <begin position="633"/>
        <end position="690"/>
    </location>
</feature>
<feature type="region of interest" description="Disordered" evidence="1">
    <location>
        <begin position="220"/>
        <end position="409"/>
    </location>
</feature>
<feature type="compositionally biased region" description="Basic and acidic residues" evidence="1">
    <location>
        <begin position="334"/>
        <end position="343"/>
    </location>
</feature>
<feature type="compositionally biased region" description="Basic and acidic residues" evidence="1">
    <location>
        <begin position="911"/>
        <end position="936"/>
    </location>
</feature>
<dbReference type="OrthoDB" id="5418088at2759"/>
<feature type="compositionally biased region" description="Polar residues" evidence="1">
    <location>
        <begin position="149"/>
        <end position="160"/>
    </location>
</feature>
<feature type="compositionally biased region" description="Basic and acidic residues" evidence="1">
    <location>
        <begin position="371"/>
        <end position="407"/>
    </location>
</feature>
<feature type="region of interest" description="Disordered" evidence="1">
    <location>
        <begin position="190"/>
        <end position="209"/>
    </location>
</feature>
<name>A0A6A7BI07_9PLEO</name>
<dbReference type="InterPro" id="IPR058348">
    <property type="entry name" value="DUF8035"/>
</dbReference>